<evidence type="ECO:0000256" key="1">
    <source>
        <dbReference type="SAM" id="Coils"/>
    </source>
</evidence>
<dbReference type="Proteomes" id="UP000192257">
    <property type="component" value="Unassembled WGS sequence"/>
</dbReference>
<keyword evidence="3" id="KW-1185">Reference proteome</keyword>
<keyword evidence="1" id="KW-0175">Coiled coil</keyword>
<name>A0A1X0PB12_9TRYP</name>
<comment type="caution">
    <text evidence="2">The sequence shown here is derived from an EMBL/GenBank/DDBJ whole genome shotgun (WGS) entry which is preliminary data.</text>
</comment>
<evidence type="ECO:0000313" key="2">
    <source>
        <dbReference type="EMBL" id="ORC93769.1"/>
    </source>
</evidence>
<feature type="coiled-coil region" evidence="1">
    <location>
        <begin position="225"/>
        <end position="334"/>
    </location>
</feature>
<dbReference type="GeneID" id="39981107"/>
<dbReference type="EMBL" id="NBCO01000001">
    <property type="protein sequence ID" value="ORC93769.1"/>
    <property type="molecule type" value="Genomic_DNA"/>
</dbReference>
<dbReference type="OrthoDB" id="249697at2759"/>
<accession>A0A1X0PB12</accession>
<organism evidence="2 3">
    <name type="scientific">Trypanosoma theileri</name>
    <dbReference type="NCBI Taxonomy" id="67003"/>
    <lineage>
        <taxon>Eukaryota</taxon>
        <taxon>Discoba</taxon>
        <taxon>Euglenozoa</taxon>
        <taxon>Kinetoplastea</taxon>
        <taxon>Metakinetoplastina</taxon>
        <taxon>Trypanosomatida</taxon>
        <taxon>Trypanosomatidae</taxon>
        <taxon>Trypanosoma</taxon>
    </lineage>
</organism>
<reference evidence="2 3" key="1">
    <citation type="submission" date="2017-03" db="EMBL/GenBank/DDBJ databases">
        <title>An alternative strategy for trypanosome survival in the mammalian bloodstream revealed through genome and transcriptome analysis of the ubiquitous bovine parasite Trypanosoma (Megatrypanum) theileri.</title>
        <authorList>
            <person name="Kelly S."/>
            <person name="Ivens A."/>
            <person name="Mott A."/>
            <person name="O'Neill E."/>
            <person name="Emms D."/>
            <person name="Macleod O."/>
            <person name="Voorheis P."/>
            <person name="Matthews J."/>
            <person name="Matthews K."/>
            <person name="Carrington M."/>
        </authorList>
    </citation>
    <scope>NUCLEOTIDE SEQUENCE [LARGE SCALE GENOMIC DNA]</scope>
    <source>
        <strain evidence="2">Edinburgh</strain>
    </source>
</reference>
<feature type="coiled-coil region" evidence="1">
    <location>
        <begin position="92"/>
        <end position="189"/>
    </location>
</feature>
<feature type="coiled-coil region" evidence="1">
    <location>
        <begin position="367"/>
        <end position="394"/>
    </location>
</feature>
<dbReference type="RefSeq" id="XP_028887835.1">
    <property type="nucleotide sequence ID" value="XM_029021327.1"/>
</dbReference>
<dbReference type="VEuPathDB" id="TriTrypDB:TM35_000016460"/>
<protein>
    <submittedName>
        <fullName evidence="2">Uncharacterized protein</fullName>
    </submittedName>
</protein>
<evidence type="ECO:0000313" key="3">
    <source>
        <dbReference type="Proteomes" id="UP000192257"/>
    </source>
</evidence>
<dbReference type="AlphaFoldDB" id="A0A1X0PB12"/>
<proteinExistence type="predicted"/>
<sequence>MNGDYTAPLLSRGEFEALKHDPLLILARATEAIAGLQQREAARRAEATELQRLVEAAGAAGGTDPTSAQRERDVMDATAELERDHRQLAVRCTEMELTNKRLTEVVDELRREKDALLKERTELQSTQNKLDAQYTDTLNKISTLEKLIPDDTAKIKGLQDIIDKKITSLDELTKEVLNYTNKSSGLQKKVEKLGCERLTLEAETVALEQTTRQQERTINYLQHESTQLDDEINKKTTELVEMKKQMSAMLLELQLQITRAEEEMTRLQNAVSNEKNLTGRQNLWQAKELHAKTEDLLTTRQEMTQEHGKLKTELSILQEKVQRLKNNALVVEKQNQVMGQSLQQLEDEDEFARSSYAKRKDEAFEESTKQSATVQQLNAELQKARENLYMMKSKVCKDCRTSIFPSEVPDTSIG</sequence>
<gene>
    <name evidence="2" type="ORF">TM35_000016460</name>
</gene>